<dbReference type="EMBL" id="BK014653">
    <property type="protein sequence ID" value="DAD66071.1"/>
    <property type="molecule type" value="Genomic_DNA"/>
</dbReference>
<evidence type="ECO:0000313" key="1">
    <source>
        <dbReference type="EMBL" id="DAD66071.1"/>
    </source>
</evidence>
<organism evidence="1">
    <name type="scientific">Siphoviridae sp. ctDmQ3</name>
    <dbReference type="NCBI Taxonomy" id="2823570"/>
    <lineage>
        <taxon>Viruses</taxon>
        <taxon>Duplodnaviria</taxon>
        <taxon>Heunggongvirae</taxon>
        <taxon>Uroviricota</taxon>
        <taxon>Caudoviricetes</taxon>
    </lineage>
</organism>
<sequence length="56" mass="6573">MLPHYLTVMHPTEMHLCCLLSFRSLSKKFTLDFQSPIQTYHFLILLESLIMPSECS</sequence>
<protein>
    <submittedName>
        <fullName evidence="1">Uncharacterized protein</fullName>
    </submittedName>
</protein>
<accession>A0A8S5L839</accession>
<proteinExistence type="predicted"/>
<name>A0A8S5L839_9CAUD</name>
<reference evidence="1" key="1">
    <citation type="journal article" date="2021" name="Proc. Natl. Acad. Sci. U.S.A.">
        <title>A Catalog of Tens of Thousands of Viruses from Human Metagenomes Reveals Hidden Associations with Chronic Diseases.</title>
        <authorList>
            <person name="Tisza M.J."/>
            <person name="Buck C.B."/>
        </authorList>
    </citation>
    <scope>NUCLEOTIDE SEQUENCE</scope>
    <source>
        <strain evidence="1">CtDmQ3</strain>
    </source>
</reference>